<evidence type="ECO:0000313" key="3">
    <source>
        <dbReference type="Proteomes" id="UP001501771"/>
    </source>
</evidence>
<name>A0ABN2Z764_9ACTN</name>
<protein>
    <recommendedName>
        <fullName evidence="1">Mannose-6-phosphate isomerase type II C-terminal domain-containing protein</fullName>
    </recommendedName>
</protein>
<dbReference type="RefSeq" id="WP_344147119.1">
    <property type="nucleotide sequence ID" value="NZ_BAAAQR010000001.1"/>
</dbReference>
<reference evidence="2 3" key="1">
    <citation type="journal article" date="2019" name="Int. J. Syst. Evol. Microbiol.">
        <title>The Global Catalogue of Microorganisms (GCM) 10K type strain sequencing project: providing services to taxonomists for standard genome sequencing and annotation.</title>
        <authorList>
            <consortium name="The Broad Institute Genomics Platform"/>
            <consortium name="The Broad Institute Genome Sequencing Center for Infectious Disease"/>
            <person name="Wu L."/>
            <person name="Ma J."/>
        </authorList>
    </citation>
    <scope>NUCLEOTIDE SEQUENCE [LARGE SCALE GENOMIC DNA]</scope>
    <source>
        <strain evidence="2 3">JCM 16022</strain>
    </source>
</reference>
<accession>A0ABN2Z764</accession>
<dbReference type="CDD" id="cd02213">
    <property type="entry name" value="cupin_PMI_typeII_C"/>
    <property type="match status" value="1"/>
</dbReference>
<evidence type="ECO:0000259" key="1">
    <source>
        <dbReference type="Pfam" id="PF01050"/>
    </source>
</evidence>
<dbReference type="Gene3D" id="2.60.120.10">
    <property type="entry name" value="Jelly Rolls"/>
    <property type="match status" value="1"/>
</dbReference>
<dbReference type="InterPro" id="IPR051161">
    <property type="entry name" value="Mannose-6P_isomerase_type2"/>
</dbReference>
<dbReference type="InterPro" id="IPR014710">
    <property type="entry name" value="RmlC-like_jellyroll"/>
</dbReference>
<proteinExistence type="predicted"/>
<comment type="caution">
    <text evidence="2">The sequence shown here is derived from an EMBL/GenBank/DDBJ whole genome shotgun (WGS) entry which is preliminary data.</text>
</comment>
<dbReference type="Pfam" id="PF01050">
    <property type="entry name" value="MannoseP_isomer"/>
    <property type="match status" value="1"/>
</dbReference>
<dbReference type="SUPFAM" id="SSF51182">
    <property type="entry name" value="RmlC-like cupins"/>
    <property type="match status" value="1"/>
</dbReference>
<organism evidence="2 3">
    <name type="scientific">Nocardioides koreensis</name>
    <dbReference type="NCBI Taxonomy" id="433651"/>
    <lineage>
        <taxon>Bacteria</taxon>
        <taxon>Bacillati</taxon>
        <taxon>Actinomycetota</taxon>
        <taxon>Actinomycetes</taxon>
        <taxon>Propionibacteriales</taxon>
        <taxon>Nocardioidaceae</taxon>
        <taxon>Nocardioides</taxon>
    </lineage>
</organism>
<sequence>MTENFEVRPWGTWQLLDSGEGWKVKRIEVRPGHRLSYQTHEFRAEHWVVVSGTATCTIDGRTIVAGAGEFVAVAVGAAHRIANSHDEELVIIEVQRGSYTGEDDIVRLDDDYGRNEMLRP</sequence>
<dbReference type="Proteomes" id="UP001501771">
    <property type="component" value="Unassembled WGS sequence"/>
</dbReference>
<feature type="domain" description="Mannose-6-phosphate isomerase type II C-terminal" evidence="1">
    <location>
        <begin position="7"/>
        <end position="110"/>
    </location>
</feature>
<dbReference type="InterPro" id="IPR001538">
    <property type="entry name" value="Man6P_isomerase-2_C"/>
</dbReference>
<evidence type="ECO:0000313" key="2">
    <source>
        <dbReference type="EMBL" id="GAA2137809.1"/>
    </source>
</evidence>
<keyword evidence="3" id="KW-1185">Reference proteome</keyword>
<dbReference type="InterPro" id="IPR011051">
    <property type="entry name" value="RmlC_Cupin_sf"/>
</dbReference>
<dbReference type="EMBL" id="BAAAQR010000001">
    <property type="protein sequence ID" value="GAA2137809.1"/>
    <property type="molecule type" value="Genomic_DNA"/>
</dbReference>
<dbReference type="PANTHER" id="PTHR46390">
    <property type="entry name" value="MANNOSE-1-PHOSPHATE GUANYLYLTRANSFERASE"/>
    <property type="match status" value="1"/>
</dbReference>
<gene>
    <name evidence="2" type="ORF">GCM10009844_05230</name>
</gene>
<dbReference type="PANTHER" id="PTHR46390:SF1">
    <property type="entry name" value="MANNOSE-1-PHOSPHATE GUANYLYLTRANSFERASE"/>
    <property type="match status" value="1"/>
</dbReference>